<dbReference type="OrthoDB" id="2140105at2759"/>
<dbReference type="GO" id="GO:0016020">
    <property type="term" value="C:membrane"/>
    <property type="evidence" value="ECO:0007669"/>
    <property type="project" value="TreeGrafter"/>
</dbReference>
<proteinExistence type="predicted"/>
<accession>A0A1E3BIH8</accession>
<dbReference type="InterPro" id="IPR053001">
    <property type="entry name" value="MNNG_permease-like"/>
</dbReference>
<keyword evidence="2" id="KW-0472">Membrane</keyword>
<reference evidence="4 5" key="1">
    <citation type="journal article" date="2016" name="BMC Genomics">
        <title>Comparative genomic and transcriptomic analyses of the Fuzhuan brick tea-fermentation fungus Aspergillus cristatus.</title>
        <authorList>
            <person name="Ge Y."/>
            <person name="Wang Y."/>
            <person name="Liu Y."/>
            <person name="Tan Y."/>
            <person name="Ren X."/>
            <person name="Zhang X."/>
            <person name="Hyde K.D."/>
            <person name="Liu Y."/>
            <person name="Liu Z."/>
        </authorList>
    </citation>
    <scope>NUCLEOTIDE SEQUENCE [LARGE SCALE GENOMIC DNA]</scope>
    <source>
        <strain evidence="4 5">GZAAS20.1005</strain>
    </source>
</reference>
<dbReference type="PANTHER" id="PTHR34814">
    <property type="entry name" value="NITROSOGUANIDINE RESISTANCE PROTEIN SNG1"/>
    <property type="match status" value="1"/>
</dbReference>
<keyword evidence="5" id="KW-1185">Reference proteome</keyword>
<evidence type="ECO:0000256" key="2">
    <source>
        <dbReference type="SAM" id="Phobius"/>
    </source>
</evidence>
<name>A0A1E3BIH8_ASPCR</name>
<feature type="transmembrane region" description="Helical" evidence="2">
    <location>
        <begin position="131"/>
        <end position="149"/>
    </location>
</feature>
<sequence length="302" mass="34265">MTLVQVTRSAFYARNASDVMSTAPLSTNPASLQAFLDPIQATETNIKVTEQGTRVLYNTILMVMPILQQFFFMMALNGISSQFQVLTKLGPTANGLLRMCISFAYTFVGSLCTAGYIWAFRESWAVNSNQFALCWMIIWLYMHINFLIVDILTSFVPLQFIPFCILTWVIINIASTISSFELNPGFFRWGYALPAHEVYQVLVQIWSDGCENQLYRALPILFSWWIAGIVLVVIAMRHRCQSAVAAEETAAAAKEKDISQTNLSRDSSTQEIIPRDRQDTVEVSQIERTAYWPSYPTPFVRE</sequence>
<feature type="transmembrane region" description="Helical" evidence="2">
    <location>
        <begin position="155"/>
        <end position="174"/>
    </location>
</feature>
<feature type="region of interest" description="Disordered" evidence="1">
    <location>
        <begin position="257"/>
        <end position="281"/>
    </location>
</feature>
<dbReference type="AlphaFoldDB" id="A0A1E3BIH8"/>
<keyword evidence="2" id="KW-1133">Transmembrane helix</keyword>
<dbReference type="STRING" id="573508.A0A1E3BIH8"/>
<feature type="transmembrane region" description="Helical" evidence="2">
    <location>
        <begin position="55"/>
        <end position="76"/>
    </location>
</feature>
<protein>
    <recommendedName>
        <fullName evidence="3">DUF3533 domain-containing protein</fullName>
    </recommendedName>
</protein>
<evidence type="ECO:0000313" key="5">
    <source>
        <dbReference type="Proteomes" id="UP000094569"/>
    </source>
</evidence>
<feature type="compositionally biased region" description="Polar residues" evidence="1">
    <location>
        <begin position="259"/>
        <end position="271"/>
    </location>
</feature>
<gene>
    <name evidence="4" type="ORF">SI65_03761</name>
</gene>
<keyword evidence="2" id="KW-0812">Transmembrane</keyword>
<feature type="transmembrane region" description="Helical" evidence="2">
    <location>
        <begin position="96"/>
        <end position="119"/>
    </location>
</feature>
<comment type="caution">
    <text evidence="4">The sequence shown here is derived from an EMBL/GenBank/DDBJ whole genome shotgun (WGS) entry which is preliminary data.</text>
</comment>
<dbReference type="EMBL" id="JXNT01000003">
    <property type="protein sequence ID" value="ODM20708.1"/>
    <property type="molecule type" value="Genomic_DNA"/>
</dbReference>
<evidence type="ECO:0000313" key="4">
    <source>
        <dbReference type="EMBL" id="ODM20708.1"/>
    </source>
</evidence>
<dbReference type="InterPro" id="IPR022703">
    <property type="entry name" value="DUF3533"/>
</dbReference>
<dbReference type="PANTHER" id="PTHR34814:SF2">
    <property type="entry name" value="DUF3533 DOMAIN-CONTAINING PROTEIN"/>
    <property type="match status" value="1"/>
</dbReference>
<evidence type="ECO:0000256" key="1">
    <source>
        <dbReference type="SAM" id="MobiDB-lite"/>
    </source>
</evidence>
<dbReference type="Pfam" id="PF12051">
    <property type="entry name" value="DUF3533"/>
    <property type="match status" value="1"/>
</dbReference>
<organism evidence="4 5">
    <name type="scientific">Aspergillus cristatus</name>
    <name type="common">Chinese Fuzhuan brick tea-fermentation fungus</name>
    <name type="synonym">Eurotium cristatum</name>
    <dbReference type="NCBI Taxonomy" id="573508"/>
    <lineage>
        <taxon>Eukaryota</taxon>
        <taxon>Fungi</taxon>
        <taxon>Dikarya</taxon>
        <taxon>Ascomycota</taxon>
        <taxon>Pezizomycotina</taxon>
        <taxon>Eurotiomycetes</taxon>
        <taxon>Eurotiomycetidae</taxon>
        <taxon>Eurotiales</taxon>
        <taxon>Aspergillaceae</taxon>
        <taxon>Aspergillus</taxon>
        <taxon>Aspergillus subgen. Aspergillus</taxon>
    </lineage>
</organism>
<dbReference type="VEuPathDB" id="FungiDB:SI65_03761"/>
<feature type="domain" description="DUF3533" evidence="3">
    <location>
        <begin position="5"/>
        <end position="228"/>
    </location>
</feature>
<evidence type="ECO:0000259" key="3">
    <source>
        <dbReference type="Pfam" id="PF12051"/>
    </source>
</evidence>
<feature type="transmembrane region" description="Helical" evidence="2">
    <location>
        <begin position="218"/>
        <end position="236"/>
    </location>
</feature>
<dbReference type="Proteomes" id="UP000094569">
    <property type="component" value="Unassembled WGS sequence"/>
</dbReference>